<dbReference type="PANTHER" id="PTHR11472">
    <property type="entry name" value="DNA REPAIR DEAD HELICASE RAD3/XP-D SUBFAMILY MEMBER"/>
    <property type="match status" value="1"/>
</dbReference>
<keyword evidence="6" id="KW-0347">Helicase</keyword>
<evidence type="ECO:0000313" key="7">
    <source>
        <dbReference type="Proteomes" id="UP000186268"/>
    </source>
</evidence>
<organism evidence="6 7">
    <name type="scientific">Xenorhabdus eapokensis</name>
    <dbReference type="NCBI Taxonomy" id="1873482"/>
    <lineage>
        <taxon>Bacteria</taxon>
        <taxon>Pseudomonadati</taxon>
        <taxon>Pseudomonadota</taxon>
        <taxon>Gammaproteobacteria</taxon>
        <taxon>Enterobacterales</taxon>
        <taxon>Morganellaceae</taxon>
        <taxon>Xenorhabdus</taxon>
    </lineage>
</organism>
<dbReference type="Pfam" id="PF06733">
    <property type="entry name" value="DEAD_2"/>
    <property type="match status" value="1"/>
</dbReference>
<dbReference type="Proteomes" id="UP000186268">
    <property type="component" value="Unassembled WGS sequence"/>
</dbReference>
<dbReference type="InterPro" id="IPR014001">
    <property type="entry name" value="Helicase_ATP-bd"/>
</dbReference>
<dbReference type="GO" id="GO:0005524">
    <property type="term" value="F:ATP binding"/>
    <property type="evidence" value="ECO:0007669"/>
    <property type="project" value="UniProtKB-KW"/>
</dbReference>
<dbReference type="AlphaFoldDB" id="A0A1Q5TYF0"/>
<name>A0A1Q5TYF0_9GAMM</name>
<dbReference type="GO" id="GO:0006281">
    <property type="term" value="P:DNA repair"/>
    <property type="evidence" value="ECO:0007669"/>
    <property type="project" value="TreeGrafter"/>
</dbReference>
<proteinExistence type="predicted"/>
<dbReference type="InterPro" id="IPR045028">
    <property type="entry name" value="DinG/Rad3-like"/>
</dbReference>
<dbReference type="InterPro" id="IPR027417">
    <property type="entry name" value="P-loop_NTPase"/>
</dbReference>
<reference evidence="6 7" key="1">
    <citation type="submission" date="2016-09" db="EMBL/GenBank/DDBJ databases">
        <title>Xenorhabdus thuongxuanensis sp. nov. and Xenorhabdus eapokensis sp. nov., isolated from Steinernema species.</title>
        <authorList>
            <person name="Kaempfer P."/>
            <person name="Tobias N.J."/>
            <person name="Phan Ke L."/>
            <person name="Bode H.B."/>
            <person name="Glaeser S.P."/>
        </authorList>
    </citation>
    <scope>NUCLEOTIDE SEQUENCE [LARGE SCALE GENOMIC DNA]</scope>
    <source>
        <strain evidence="6 7">DL20</strain>
    </source>
</reference>
<dbReference type="EMBL" id="MKGQ01000002">
    <property type="protein sequence ID" value="OKP05241.1"/>
    <property type="molecule type" value="Genomic_DNA"/>
</dbReference>
<evidence type="ECO:0000259" key="4">
    <source>
        <dbReference type="PROSITE" id="PS51193"/>
    </source>
</evidence>
<dbReference type="Pfam" id="PF00270">
    <property type="entry name" value="DEAD"/>
    <property type="match status" value="1"/>
</dbReference>
<dbReference type="SMART" id="SM00488">
    <property type="entry name" value="DEXDc2"/>
    <property type="match status" value="1"/>
</dbReference>
<accession>A0A1Q5TYF0</accession>
<dbReference type="GO" id="GO:0051539">
    <property type="term" value="F:4 iron, 4 sulfur cluster binding"/>
    <property type="evidence" value="ECO:0007669"/>
    <property type="project" value="TreeGrafter"/>
</dbReference>
<evidence type="ECO:0000256" key="1">
    <source>
        <dbReference type="ARBA" id="ARBA00022741"/>
    </source>
</evidence>
<protein>
    <submittedName>
        <fullName evidence="6">ATP-dependent DNA helicase DinG</fullName>
    </submittedName>
</protein>
<dbReference type="EMBL" id="MKGQ01000003">
    <property type="protein sequence ID" value="OKP04816.1"/>
    <property type="molecule type" value="Genomic_DNA"/>
</dbReference>
<evidence type="ECO:0000256" key="2">
    <source>
        <dbReference type="ARBA" id="ARBA00022801"/>
    </source>
</evidence>
<evidence type="ECO:0000256" key="3">
    <source>
        <dbReference type="ARBA" id="ARBA00022840"/>
    </source>
</evidence>
<dbReference type="GO" id="GO:0009432">
    <property type="term" value="P:SOS response"/>
    <property type="evidence" value="ECO:0007669"/>
    <property type="project" value="TreeGrafter"/>
</dbReference>
<dbReference type="PROSITE" id="PS51193">
    <property type="entry name" value="HELICASE_ATP_BIND_2"/>
    <property type="match status" value="1"/>
</dbReference>
<keyword evidence="7" id="KW-1185">Reference proteome</keyword>
<dbReference type="STRING" id="1873482.Xedl_00465"/>
<sequence>MALSSSIKNQISQWHKALSIHIDGFIPRAPQRQMIAEVAMTLADEEGRHLVIEASTGVGKTLSYLIPGIAISRAEQKPLVVSTANVALQDQIYSKDLPLLRKIIPDLKYTGAFGRARYVCPRNLEAICAAEGEQIDLMFLVEDQTEIANSEERELCRRLRSDYTTFVWDGLRDHHKLALTDSLWTKISTDKMNCLARNCQFYSRCPFFLARREIEDADVVVANHSLVMAALESESVLPEAKNLLLVLDEGHHIPEVARDALEVEGEITLFQLNGQLDAFIRHVEQYLVQFRPTKPPALANIPRLQTHCATIREHFTELAEITQALLPERGEAEEYLSNRIASMFHLDNLVLMYLIIIDH</sequence>
<evidence type="ECO:0000313" key="5">
    <source>
        <dbReference type="EMBL" id="OKP04816.1"/>
    </source>
</evidence>
<dbReference type="InterPro" id="IPR006554">
    <property type="entry name" value="Helicase-like_DEXD_c2"/>
</dbReference>
<feature type="domain" description="Helicase ATP-binding" evidence="4">
    <location>
        <begin position="17"/>
        <end position="294"/>
    </location>
</feature>
<dbReference type="SUPFAM" id="SSF52540">
    <property type="entry name" value="P-loop containing nucleoside triphosphate hydrolases"/>
    <property type="match status" value="1"/>
</dbReference>
<gene>
    <name evidence="6" type="primary">dinG_1</name>
    <name evidence="5" type="synonym">dinG_2</name>
    <name evidence="6" type="ORF">Xedl_00465</name>
    <name evidence="5" type="ORF">Xedl_00715</name>
</gene>
<dbReference type="GO" id="GO:0016818">
    <property type="term" value="F:hydrolase activity, acting on acid anhydrides, in phosphorus-containing anhydrides"/>
    <property type="evidence" value="ECO:0007669"/>
    <property type="project" value="InterPro"/>
</dbReference>
<dbReference type="InterPro" id="IPR011545">
    <property type="entry name" value="DEAD/DEAH_box_helicase_dom"/>
</dbReference>
<keyword evidence="3" id="KW-0067">ATP-binding</keyword>
<dbReference type="SMART" id="SM00487">
    <property type="entry name" value="DEXDc"/>
    <property type="match status" value="1"/>
</dbReference>
<dbReference type="InterPro" id="IPR014013">
    <property type="entry name" value="Helic_SF1/SF2_ATP-bd_DinG/Rad3"/>
</dbReference>
<dbReference type="InterPro" id="IPR010614">
    <property type="entry name" value="RAD3-like_helicase_DEAD"/>
</dbReference>
<keyword evidence="2" id="KW-0378">Hydrolase</keyword>
<comment type="caution">
    <text evidence="6">The sequence shown here is derived from an EMBL/GenBank/DDBJ whole genome shotgun (WGS) entry which is preliminary data.</text>
</comment>
<keyword evidence="1" id="KW-0547">Nucleotide-binding</keyword>
<dbReference type="GO" id="GO:0033677">
    <property type="term" value="F:DNA/RNA helicase activity"/>
    <property type="evidence" value="ECO:0007669"/>
    <property type="project" value="TreeGrafter"/>
</dbReference>
<dbReference type="GO" id="GO:0003677">
    <property type="term" value="F:DNA binding"/>
    <property type="evidence" value="ECO:0007669"/>
    <property type="project" value="InterPro"/>
</dbReference>
<dbReference type="GO" id="GO:0003678">
    <property type="term" value="F:DNA helicase activity"/>
    <property type="evidence" value="ECO:0007669"/>
    <property type="project" value="InterPro"/>
</dbReference>
<dbReference type="PANTHER" id="PTHR11472:SF59">
    <property type="entry name" value="ATP-DEPENDENT DNA HELICASE DING"/>
    <property type="match status" value="1"/>
</dbReference>
<evidence type="ECO:0000313" key="6">
    <source>
        <dbReference type="EMBL" id="OKP05241.1"/>
    </source>
</evidence>
<dbReference type="Gene3D" id="3.40.50.300">
    <property type="entry name" value="P-loop containing nucleotide triphosphate hydrolases"/>
    <property type="match status" value="1"/>
</dbReference>